<protein>
    <recommendedName>
        <fullName evidence="4">C1q domain-containing protein</fullName>
    </recommendedName>
</protein>
<sequence>MKTKKIAGFLIFIYSVVLSAQTPTGISPYGEKIPLIAEGNNGITASAGTIQLGGSLTKPTTIVTSPDNTLAISNLTVSGSASDKPIVAGTDGILKTGSFPPINITPSDRGTVLAINGKLEVAQEITALMNGNFTVSAGGAIAIGKLTTVLIDNNNLFSSSATDNSFKVVVDGVYLIHMNMPILTADGCVIGVWCNTDGNWVARINYPGYLAKSILTLITAISLSASKTYSFRVGLLPTGTIEAINTTTSEGSGPTGFVSLKRLK</sequence>
<dbReference type="EMBL" id="JBHLYW010000008">
    <property type="protein sequence ID" value="MFC0077454.1"/>
    <property type="molecule type" value="Genomic_DNA"/>
</dbReference>
<dbReference type="RefSeq" id="WP_379685007.1">
    <property type="nucleotide sequence ID" value="NZ_JBHLYW010000008.1"/>
</dbReference>
<feature type="signal peptide" evidence="1">
    <location>
        <begin position="1"/>
        <end position="20"/>
    </location>
</feature>
<dbReference type="Proteomes" id="UP001589734">
    <property type="component" value="Unassembled WGS sequence"/>
</dbReference>
<evidence type="ECO:0000313" key="3">
    <source>
        <dbReference type="Proteomes" id="UP001589734"/>
    </source>
</evidence>
<name>A0ABV6BPS6_9FLAO</name>
<evidence type="ECO:0000256" key="1">
    <source>
        <dbReference type="SAM" id="SignalP"/>
    </source>
</evidence>
<reference evidence="2 3" key="1">
    <citation type="submission" date="2024-09" db="EMBL/GenBank/DDBJ databases">
        <authorList>
            <person name="Sun Q."/>
            <person name="Mori K."/>
        </authorList>
    </citation>
    <scope>NUCLEOTIDE SEQUENCE [LARGE SCALE GENOMIC DNA]</scope>
    <source>
        <strain evidence="2 3">CGMCC 1.12926</strain>
    </source>
</reference>
<feature type="chain" id="PRO_5045651608" description="C1q domain-containing protein" evidence="1">
    <location>
        <begin position="21"/>
        <end position="264"/>
    </location>
</feature>
<comment type="caution">
    <text evidence="2">The sequence shown here is derived from an EMBL/GenBank/DDBJ whole genome shotgun (WGS) entry which is preliminary data.</text>
</comment>
<organism evidence="2 3">
    <name type="scientific">Flavobacterium procerum</name>
    <dbReference type="NCBI Taxonomy" id="1455569"/>
    <lineage>
        <taxon>Bacteria</taxon>
        <taxon>Pseudomonadati</taxon>
        <taxon>Bacteroidota</taxon>
        <taxon>Flavobacteriia</taxon>
        <taxon>Flavobacteriales</taxon>
        <taxon>Flavobacteriaceae</taxon>
        <taxon>Flavobacterium</taxon>
    </lineage>
</organism>
<proteinExistence type="predicted"/>
<keyword evidence="3" id="KW-1185">Reference proteome</keyword>
<gene>
    <name evidence="2" type="ORF">ACFFLS_10410</name>
</gene>
<evidence type="ECO:0000313" key="2">
    <source>
        <dbReference type="EMBL" id="MFC0077454.1"/>
    </source>
</evidence>
<keyword evidence="1" id="KW-0732">Signal</keyword>
<evidence type="ECO:0008006" key="4">
    <source>
        <dbReference type="Google" id="ProtNLM"/>
    </source>
</evidence>
<accession>A0ABV6BPS6</accession>